<proteinExistence type="predicted"/>
<organism evidence="2 3">
    <name type="scientific">Streptomyces chryseus</name>
    <dbReference type="NCBI Taxonomy" id="68186"/>
    <lineage>
        <taxon>Bacteria</taxon>
        <taxon>Bacillati</taxon>
        <taxon>Actinomycetota</taxon>
        <taxon>Actinomycetes</taxon>
        <taxon>Kitasatosporales</taxon>
        <taxon>Streptomycetaceae</taxon>
        <taxon>Streptomyces</taxon>
    </lineage>
</organism>
<accession>A0ABQ3E7H8</accession>
<gene>
    <name evidence="2" type="ORF">GCM10010346_56860</name>
</gene>
<evidence type="ECO:0000313" key="2">
    <source>
        <dbReference type="EMBL" id="GHB25903.1"/>
    </source>
</evidence>
<evidence type="ECO:0000256" key="1">
    <source>
        <dbReference type="SAM" id="MobiDB-lite"/>
    </source>
</evidence>
<reference evidence="3" key="1">
    <citation type="journal article" date="2019" name="Int. J. Syst. Evol. Microbiol.">
        <title>The Global Catalogue of Microorganisms (GCM) 10K type strain sequencing project: providing services to taxonomists for standard genome sequencing and annotation.</title>
        <authorList>
            <consortium name="The Broad Institute Genomics Platform"/>
            <consortium name="The Broad Institute Genome Sequencing Center for Infectious Disease"/>
            <person name="Wu L."/>
            <person name="Ma J."/>
        </authorList>
    </citation>
    <scope>NUCLEOTIDE SEQUENCE [LARGE SCALE GENOMIC DNA]</scope>
    <source>
        <strain evidence="3">JCM 4737</strain>
    </source>
</reference>
<sequence>MKQSGRTPCSEQARPAPSREGGLQAETERLLLIAAAYADAYADNEIVRVTAGEPTATGTVSGS</sequence>
<feature type="region of interest" description="Disordered" evidence="1">
    <location>
        <begin position="1"/>
        <end position="23"/>
    </location>
</feature>
<protein>
    <submittedName>
        <fullName evidence="2">Uncharacterized protein</fullName>
    </submittedName>
</protein>
<evidence type="ECO:0000313" key="3">
    <source>
        <dbReference type="Proteomes" id="UP000599437"/>
    </source>
</evidence>
<name>A0ABQ3E7H8_9ACTN</name>
<dbReference type="EMBL" id="BMVO01000027">
    <property type="protein sequence ID" value="GHB25903.1"/>
    <property type="molecule type" value="Genomic_DNA"/>
</dbReference>
<keyword evidence="3" id="KW-1185">Reference proteome</keyword>
<feature type="compositionally biased region" description="Polar residues" evidence="1">
    <location>
        <begin position="1"/>
        <end position="10"/>
    </location>
</feature>
<dbReference type="Proteomes" id="UP000599437">
    <property type="component" value="Unassembled WGS sequence"/>
</dbReference>
<comment type="caution">
    <text evidence="2">The sequence shown here is derived from an EMBL/GenBank/DDBJ whole genome shotgun (WGS) entry which is preliminary data.</text>
</comment>